<evidence type="ECO:0000259" key="2">
    <source>
        <dbReference type="Pfam" id="PF01266"/>
    </source>
</evidence>
<feature type="domain" description="FAD dependent oxidoreductase" evidence="2">
    <location>
        <begin position="29"/>
        <end position="376"/>
    </location>
</feature>
<keyword evidence="1" id="KW-0560">Oxidoreductase</keyword>
<evidence type="ECO:0000256" key="1">
    <source>
        <dbReference type="ARBA" id="ARBA00023002"/>
    </source>
</evidence>
<proteinExistence type="predicted"/>
<dbReference type="PANTHER" id="PTHR13847:SF287">
    <property type="entry name" value="FAD-DEPENDENT OXIDOREDUCTASE DOMAIN-CONTAINING PROTEIN 1"/>
    <property type="match status" value="1"/>
</dbReference>
<dbReference type="Gene3D" id="3.50.50.60">
    <property type="entry name" value="FAD/NAD(P)-binding domain"/>
    <property type="match status" value="1"/>
</dbReference>
<dbReference type="STRING" id="2074.BG845_06797"/>
<dbReference type="InterPro" id="IPR036188">
    <property type="entry name" value="FAD/NAD-bd_sf"/>
</dbReference>
<dbReference type="Gene3D" id="3.30.9.10">
    <property type="entry name" value="D-Amino Acid Oxidase, subunit A, domain 2"/>
    <property type="match status" value="1"/>
</dbReference>
<sequence>MTTTVDSGRPGRHRFFAATVAPVESHDTDLVVIGGGIAGVSVAYELAAHDRVLLLEAEVDMPVHSTARSAATYIPGHGSGPFRALIDASGPRFAALQTELDTPPLLSARPVLHLGDDDEGAAGIVAMLAEQRGEPNAPVALDPVQACRYAPVLRRPPRAAAWTSGSADIDAIALHDGYRRGLRARSGTVLRGARVSAISRDGSGWLVRTAAGHRVRAAAVVDAAGSWADEVAALAGVPRAGLTPLRRTIAACPVPDPSVLRVDGSPLPLIADAAERWYLKPEADTVLVSPADRTPQAPGDARPDELDVALGLDRIGEVTTLGLRSVRTAWAGLRTFAPDRAPVLGEWPDHPGFHFVAGQGGSGIESAPALAALAASMIVGRPAPADVALDPAVCSVTRLR</sequence>
<comment type="caution">
    <text evidence="3">The sequence shown here is derived from an EMBL/GenBank/DDBJ whole genome shotgun (WGS) entry which is preliminary data.</text>
</comment>
<name>A0A1Y2MGT2_PSEAH</name>
<protein>
    <submittedName>
        <fullName evidence="3">Hydroxyglutarate oxidase</fullName>
    </submittedName>
</protein>
<dbReference type="SUPFAM" id="SSF51905">
    <property type="entry name" value="FAD/NAD(P)-binding domain"/>
    <property type="match status" value="1"/>
</dbReference>
<keyword evidence="4" id="KW-1185">Reference proteome</keyword>
<dbReference type="GO" id="GO:0005737">
    <property type="term" value="C:cytoplasm"/>
    <property type="evidence" value="ECO:0007669"/>
    <property type="project" value="TreeGrafter"/>
</dbReference>
<dbReference type="InterPro" id="IPR006076">
    <property type="entry name" value="FAD-dep_OxRdtase"/>
</dbReference>
<evidence type="ECO:0000313" key="4">
    <source>
        <dbReference type="Proteomes" id="UP000194360"/>
    </source>
</evidence>
<evidence type="ECO:0000313" key="3">
    <source>
        <dbReference type="EMBL" id="OSY34503.1"/>
    </source>
</evidence>
<dbReference type="Pfam" id="PF01266">
    <property type="entry name" value="DAO"/>
    <property type="match status" value="1"/>
</dbReference>
<accession>A0A1Y2MGT2</accession>
<dbReference type="PANTHER" id="PTHR13847">
    <property type="entry name" value="SARCOSINE DEHYDROGENASE-RELATED"/>
    <property type="match status" value="1"/>
</dbReference>
<dbReference type="Proteomes" id="UP000194360">
    <property type="component" value="Unassembled WGS sequence"/>
</dbReference>
<dbReference type="EMBL" id="MIGB01000084">
    <property type="protein sequence ID" value="OSY34503.1"/>
    <property type="molecule type" value="Genomic_DNA"/>
</dbReference>
<gene>
    <name evidence="3" type="ORF">BG845_06797</name>
</gene>
<dbReference type="GO" id="GO:0016491">
    <property type="term" value="F:oxidoreductase activity"/>
    <property type="evidence" value="ECO:0007669"/>
    <property type="project" value="UniProtKB-KW"/>
</dbReference>
<dbReference type="AlphaFoldDB" id="A0A1Y2MGT2"/>
<reference evidence="3 4" key="1">
    <citation type="submission" date="2016-09" db="EMBL/GenBank/DDBJ databases">
        <title>Pseudonocardia autotrophica DSM535, a candidate organism with high potential of specific P450 cytochromes.</title>
        <authorList>
            <person name="Grumaz C."/>
            <person name="Vainshtein Y."/>
            <person name="Kirstahler P."/>
            <person name="Sohn K."/>
        </authorList>
    </citation>
    <scope>NUCLEOTIDE SEQUENCE [LARGE SCALE GENOMIC DNA]</scope>
    <source>
        <strain evidence="3 4">DSM 535</strain>
    </source>
</reference>
<organism evidence="3 4">
    <name type="scientific">Pseudonocardia autotrophica</name>
    <name type="common">Amycolata autotrophica</name>
    <name type="synonym">Nocardia autotrophica</name>
    <dbReference type="NCBI Taxonomy" id="2074"/>
    <lineage>
        <taxon>Bacteria</taxon>
        <taxon>Bacillati</taxon>
        <taxon>Actinomycetota</taxon>
        <taxon>Actinomycetes</taxon>
        <taxon>Pseudonocardiales</taxon>
        <taxon>Pseudonocardiaceae</taxon>
        <taxon>Pseudonocardia</taxon>
    </lineage>
</organism>